<dbReference type="OrthoDB" id="7594268at2"/>
<keyword evidence="1" id="KW-0472">Membrane</keyword>
<evidence type="ECO:0000313" key="2">
    <source>
        <dbReference type="EMBL" id="TLU71130.1"/>
    </source>
</evidence>
<dbReference type="AlphaFoldDB" id="A0A5R9J0D5"/>
<evidence type="ECO:0000256" key="1">
    <source>
        <dbReference type="SAM" id="Phobius"/>
    </source>
</evidence>
<keyword evidence="1" id="KW-1133">Transmembrane helix</keyword>
<proteinExistence type="predicted"/>
<keyword evidence="1" id="KW-0812">Transmembrane</keyword>
<protein>
    <submittedName>
        <fullName evidence="2">Uncharacterized protein</fullName>
    </submittedName>
</protein>
<dbReference type="Proteomes" id="UP000305654">
    <property type="component" value="Unassembled WGS sequence"/>
</dbReference>
<reference evidence="2 3" key="1">
    <citation type="submission" date="2019-05" db="EMBL/GenBank/DDBJ databases">
        <authorList>
            <person name="Pankratov T."/>
            <person name="Grouzdev D."/>
        </authorList>
    </citation>
    <scope>NUCLEOTIDE SEQUENCE [LARGE SCALE GENOMIC DNA]</scope>
    <source>
        <strain evidence="2 3">KEBCLARHB70R</strain>
    </source>
</reference>
<accession>A0A5R9J0D5</accession>
<dbReference type="EMBL" id="VCDI01000008">
    <property type="protein sequence ID" value="TLU71130.1"/>
    <property type="molecule type" value="Genomic_DNA"/>
</dbReference>
<feature type="transmembrane region" description="Helical" evidence="1">
    <location>
        <begin position="78"/>
        <end position="98"/>
    </location>
</feature>
<evidence type="ECO:0000313" key="3">
    <source>
        <dbReference type="Proteomes" id="UP000305654"/>
    </source>
</evidence>
<feature type="transmembrane region" description="Helical" evidence="1">
    <location>
        <begin position="45"/>
        <end position="71"/>
    </location>
</feature>
<feature type="transmembrane region" description="Helical" evidence="1">
    <location>
        <begin position="7"/>
        <end position="25"/>
    </location>
</feature>
<keyword evidence="3" id="KW-1185">Reference proteome</keyword>
<name>A0A5R9J0D5_9PROT</name>
<gene>
    <name evidence="2" type="ORF">FE263_18325</name>
</gene>
<comment type="caution">
    <text evidence="2">The sequence shown here is derived from an EMBL/GenBank/DDBJ whole genome shotgun (WGS) entry which is preliminary data.</text>
</comment>
<feature type="transmembrane region" description="Helical" evidence="1">
    <location>
        <begin position="127"/>
        <end position="145"/>
    </location>
</feature>
<dbReference type="RefSeq" id="WP_138327487.1">
    <property type="nucleotide sequence ID" value="NZ_VCDI01000008.1"/>
</dbReference>
<sequence length="174" mass="18438">MTRDVSWVLALRRYLCVVALASLAWESAQLPLYTLWKTGSAREMAFMVAHCTGGDVLIAGTTLIGSLLLIGMTGWPQAGFLPVAATTVISGLGTTAIIEHVSTARGFSTYSDLMPLLPGTNIGFSPLVQWIVIPTPAFAAARSALSKRSLDLPIMGSPTSRATPHQARSDQVVP</sequence>
<organism evidence="2 3">
    <name type="scientific">Lichenicoccus roseus</name>
    <dbReference type="NCBI Taxonomy" id="2683649"/>
    <lineage>
        <taxon>Bacteria</taxon>
        <taxon>Pseudomonadati</taxon>
        <taxon>Pseudomonadota</taxon>
        <taxon>Alphaproteobacteria</taxon>
        <taxon>Acetobacterales</taxon>
        <taxon>Acetobacteraceae</taxon>
        <taxon>Lichenicoccus</taxon>
    </lineage>
</organism>